<keyword evidence="4" id="KW-1185">Reference proteome</keyword>
<feature type="compositionally biased region" description="Low complexity" evidence="1">
    <location>
        <begin position="322"/>
        <end position="345"/>
    </location>
</feature>
<dbReference type="InterPro" id="IPR043472">
    <property type="entry name" value="Macro_dom-like"/>
</dbReference>
<evidence type="ECO:0000313" key="4">
    <source>
        <dbReference type="Proteomes" id="UP000076874"/>
    </source>
</evidence>
<evidence type="ECO:0000256" key="1">
    <source>
        <dbReference type="SAM" id="MobiDB-lite"/>
    </source>
</evidence>
<feature type="region of interest" description="Disordered" evidence="1">
    <location>
        <begin position="282"/>
        <end position="351"/>
    </location>
</feature>
<dbReference type="Pfam" id="PF10021">
    <property type="entry name" value="PARG_cat_microb"/>
    <property type="match status" value="1"/>
</dbReference>
<dbReference type="InterPro" id="IPR019261">
    <property type="entry name" value="PARG_cat_microbial"/>
</dbReference>
<protein>
    <recommendedName>
        <fullName evidence="2">Microbial-type PARG catalytic domain-containing protein</fullName>
    </recommendedName>
</protein>
<dbReference type="Gene3D" id="3.40.220.10">
    <property type="entry name" value="Leucine Aminopeptidase, subunit E, domain 1"/>
    <property type="match status" value="1"/>
</dbReference>
<reference evidence="3 4" key="1">
    <citation type="journal article" date="2016" name="Genome Biol. Evol.">
        <title>Divergent and convergent evolution of fungal pathogenicity.</title>
        <authorList>
            <person name="Shang Y."/>
            <person name="Xiao G."/>
            <person name="Zheng P."/>
            <person name="Cen K."/>
            <person name="Zhan S."/>
            <person name="Wang C."/>
        </authorList>
    </citation>
    <scope>NUCLEOTIDE SEQUENCE [LARGE SCALE GENOMIC DNA]</scope>
    <source>
        <strain evidence="3 4">RCEF 264</strain>
    </source>
</reference>
<feature type="domain" description="Microbial-type PARG catalytic" evidence="2">
    <location>
        <begin position="89"/>
        <end position="158"/>
    </location>
</feature>
<comment type="caution">
    <text evidence="3">The sequence shown here is derived from an EMBL/GenBank/DDBJ whole genome shotgun (WGS) entry which is preliminary data.</text>
</comment>
<sequence>MPSSTPKSKPKASEVAADTRRNYIPLIRNTYAHIYKTYSHLFPQPLTDLQLHGLGRPYERMPTFYVKSGDPVMMAVEWATHLQSQYGEAAPVPFICSANDKRPGGDWETGVSGCEERLCRRSTLSATLATPAPESGYQTNYPIPIEGGILSEDVVVFRGPHDRYDKLPPQAWGVLPVCSVPPVRWPKLTPSGTQYSFAEERAMVKNKLHAALRICVYHGYTNLVVGDFGLGNGYRNPPQAMAELWREGLLWDADLRGRIQAVAFVFEDPSQSTTRLIRDALSKKKATTATTTTKHSSGAGAGGHEKSRGVAGVPAKTTGYGSLSSPASSSSSSPASVSPFSAALPHDSGSASTDMDIFKFVFSKEEINRTLTQPDPRYRLDSLMSPM</sequence>
<dbReference type="Proteomes" id="UP000076874">
    <property type="component" value="Unassembled WGS sequence"/>
</dbReference>
<evidence type="ECO:0000313" key="3">
    <source>
        <dbReference type="EMBL" id="OAA65273.1"/>
    </source>
</evidence>
<dbReference type="PANTHER" id="PTHR35596">
    <property type="entry name" value="DUF2263 DOMAIN-CONTAINING PROTEIN"/>
    <property type="match status" value="1"/>
</dbReference>
<feature type="compositionally biased region" description="Low complexity" evidence="1">
    <location>
        <begin position="287"/>
        <end position="298"/>
    </location>
</feature>
<accession>A0A167XQR0</accession>
<dbReference type="AlphaFoldDB" id="A0A167XQR0"/>
<dbReference type="EMBL" id="AZHD01000003">
    <property type="protein sequence ID" value="OAA65273.1"/>
    <property type="molecule type" value="Genomic_DNA"/>
</dbReference>
<organism evidence="3 4">
    <name type="scientific">Niveomyces insectorum RCEF 264</name>
    <dbReference type="NCBI Taxonomy" id="1081102"/>
    <lineage>
        <taxon>Eukaryota</taxon>
        <taxon>Fungi</taxon>
        <taxon>Dikarya</taxon>
        <taxon>Ascomycota</taxon>
        <taxon>Pezizomycotina</taxon>
        <taxon>Sordariomycetes</taxon>
        <taxon>Hypocreomycetidae</taxon>
        <taxon>Hypocreales</taxon>
        <taxon>Cordycipitaceae</taxon>
        <taxon>Niveomyces</taxon>
    </lineage>
</organism>
<dbReference type="PANTHER" id="PTHR35596:SF2">
    <property type="entry name" value="MICROBIAL-TYPE PARG CATALYTIC DOMAIN-CONTAINING PROTEIN"/>
    <property type="match status" value="1"/>
</dbReference>
<proteinExistence type="predicted"/>
<dbReference type="OrthoDB" id="2440523at2759"/>
<evidence type="ECO:0000259" key="2">
    <source>
        <dbReference type="Pfam" id="PF10021"/>
    </source>
</evidence>
<dbReference type="STRING" id="1081102.A0A167XQR0"/>
<gene>
    <name evidence="3" type="ORF">SPI_02060</name>
</gene>
<name>A0A167XQR0_9HYPO</name>